<evidence type="ECO:0000313" key="2">
    <source>
        <dbReference type="Proteomes" id="UP001152759"/>
    </source>
</evidence>
<proteinExistence type="predicted"/>
<keyword evidence="2" id="KW-1185">Reference proteome</keyword>
<organism evidence="1 2">
    <name type="scientific">Bemisia tabaci</name>
    <name type="common">Sweetpotato whitefly</name>
    <name type="synonym">Aleurodes tabaci</name>
    <dbReference type="NCBI Taxonomy" id="7038"/>
    <lineage>
        <taxon>Eukaryota</taxon>
        <taxon>Metazoa</taxon>
        <taxon>Ecdysozoa</taxon>
        <taxon>Arthropoda</taxon>
        <taxon>Hexapoda</taxon>
        <taxon>Insecta</taxon>
        <taxon>Pterygota</taxon>
        <taxon>Neoptera</taxon>
        <taxon>Paraneoptera</taxon>
        <taxon>Hemiptera</taxon>
        <taxon>Sternorrhyncha</taxon>
        <taxon>Aleyrodoidea</taxon>
        <taxon>Aleyrodidae</taxon>
        <taxon>Aleyrodinae</taxon>
        <taxon>Bemisia</taxon>
    </lineage>
</organism>
<sequence length="216" mass="23961">MNSITCITPGSSLVLPQQMTRLKIQPSADEIITKTAPQSHVFPREISASTALQDFKITAKHRTEISDVTPETCDAFCGCTPKSIRRKCPRVEWIHGNCHKRRILRKGSSSLLAVSELATNSYKYSSFCTALEKSKEVNQRSVFVTFSLPLFMKARQIRDAMRTDASFENLYLRLGGFHRLKSFLGGIGYVMAGSGLKELLCCIFGSLTTEKILGGS</sequence>
<name>A0A9P0ALG7_BEMTA</name>
<dbReference type="Proteomes" id="UP001152759">
    <property type="component" value="Chromosome 7"/>
</dbReference>
<gene>
    <name evidence="1" type="ORF">BEMITA_LOCUS12224</name>
</gene>
<protein>
    <submittedName>
        <fullName evidence="1">Uncharacterized protein</fullName>
    </submittedName>
</protein>
<dbReference type="EMBL" id="OU963868">
    <property type="protein sequence ID" value="CAH0393869.1"/>
    <property type="molecule type" value="Genomic_DNA"/>
</dbReference>
<evidence type="ECO:0000313" key="1">
    <source>
        <dbReference type="EMBL" id="CAH0393869.1"/>
    </source>
</evidence>
<reference evidence="1" key="1">
    <citation type="submission" date="2021-12" db="EMBL/GenBank/DDBJ databases">
        <authorList>
            <person name="King R."/>
        </authorList>
    </citation>
    <scope>NUCLEOTIDE SEQUENCE</scope>
</reference>
<dbReference type="AlphaFoldDB" id="A0A9P0ALG7"/>
<accession>A0A9P0ALG7</accession>